<accession>M1T812</accession>
<feature type="transmembrane region" description="Helical" evidence="1">
    <location>
        <begin position="20"/>
        <end position="39"/>
    </location>
</feature>
<evidence type="ECO:0000256" key="1">
    <source>
        <dbReference type="SAM" id="Phobius"/>
    </source>
</evidence>
<keyword evidence="1" id="KW-0812">Transmembrane</keyword>
<organism evidence="2">
    <name type="scientific">Diporeia sp. associated circular virus</name>
    <dbReference type="NCBI Taxonomy" id="1299317"/>
    <lineage>
        <taxon>Viruses</taxon>
    </lineage>
</organism>
<dbReference type="EMBL" id="KC248421">
    <property type="protein sequence ID" value="AGG39821.1"/>
    <property type="molecule type" value="Genomic_DNA"/>
</dbReference>
<protein>
    <submittedName>
        <fullName evidence="2">Uncharacterized protein</fullName>
    </submittedName>
</protein>
<name>M1T812_9VIRU</name>
<sequence length="313" mass="34572">MRQVVITHENLNTTNVKDLYCLTVVILVIHGILVTRVGLLCIEEVIHLIVGDINMAYGSTMRRATGNASNFSSNSGQYQSAYQNLETTIRRHQYTAAAPDEGSANALTSGNHFCVTICSFKRAFGSGNDSQPTATASNNYQSSSVMNGSSISNLSALIRLKNNAPETRYLDVYSVALSYYDALIWNTIFASQSPVTFDNSSVGPPELLGEVDWKIPTVGQVVNNTINNFKFLQHYIKKMGTITFGGVDSGTNTVEIPINHIPEKCRRSQTGMFYGYLFENDSDKNGSVTLNLSYDLDNSFEEAPSQFRLPYLY</sequence>
<evidence type="ECO:0000313" key="2">
    <source>
        <dbReference type="EMBL" id="AGG39821.1"/>
    </source>
</evidence>
<keyword evidence="1" id="KW-1133">Transmembrane helix</keyword>
<reference evidence="2" key="1">
    <citation type="submission" date="2012-11" db="EMBL/GenBank/DDBJ databases">
        <title>Investigation of viruses associated with Diporeia sp. from the Laurentian Great Lakes and Owasco Lake, NY as a potential stressor of declining populations.</title>
        <authorList>
            <person name="Hewson I."/>
            <person name="Rudstam L.G."/>
        </authorList>
    </citation>
    <scope>NUCLEOTIDE SEQUENCE</scope>
    <source>
        <strain evidence="2">LM3635</strain>
    </source>
</reference>
<proteinExistence type="predicted"/>
<keyword evidence="1" id="KW-0472">Membrane</keyword>